<reference evidence="2" key="1">
    <citation type="submission" date="2017-09" db="EMBL/GenBank/DDBJ databases">
        <title>Polyketide synthases of a Diaporthe helianthi virulent isolate.</title>
        <authorList>
            <person name="Baroncelli R."/>
        </authorList>
    </citation>
    <scope>NUCLEOTIDE SEQUENCE [LARGE SCALE GENOMIC DNA]</scope>
    <source>
        <strain evidence="2">7/96</strain>
    </source>
</reference>
<dbReference type="EMBL" id="MAVT02000357">
    <property type="protein sequence ID" value="POS76547.1"/>
    <property type="molecule type" value="Genomic_DNA"/>
</dbReference>
<comment type="caution">
    <text evidence="2">The sequence shown here is derived from an EMBL/GenBank/DDBJ whole genome shotgun (WGS) entry which is preliminary data.</text>
</comment>
<evidence type="ECO:0000313" key="3">
    <source>
        <dbReference type="Proteomes" id="UP000094444"/>
    </source>
</evidence>
<dbReference type="Proteomes" id="UP000094444">
    <property type="component" value="Unassembled WGS sequence"/>
</dbReference>
<dbReference type="AlphaFoldDB" id="A0A2P5I264"/>
<accession>A0A2P5I264</accession>
<feature type="region of interest" description="Disordered" evidence="1">
    <location>
        <begin position="19"/>
        <end position="49"/>
    </location>
</feature>
<dbReference type="OrthoDB" id="10437897at2759"/>
<name>A0A2P5I264_DIAHE</name>
<protein>
    <submittedName>
        <fullName evidence="2">Uncharacterized protein</fullName>
    </submittedName>
</protein>
<dbReference type="InParanoid" id="A0A2P5I264"/>
<proteinExistence type="predicted"/>
<evidence type="ECO:0000313" key="2">
    <source>
        <dbReference type="EMBL" id="POS76547.1"/>
    </source>
</evidence>
<evidence type="ECO:0000256" key="1">
    <source>
        <dbReference type="SAM" id="MobiDB-lite"/>
    </source>
</evidence>
<gene>
    <name evidence="2" type="ORF">DHEL01_v205050</name>
</gene>
<keyword evidence="3" id="KW-1185">Reference proteome</keyword>
<organism evidence="2 3">
    <name type="scientific">Diaporthe helianthi</name>
    <dbReference type="NCBI Taxonomy" id="158607"/>
    <lineage>
        <taxon>Eukaryota</taxon>
        <taxon>Fungi</taxon>
        <taxon>Dikarya</taxon>
        <taxon>Ascomycota</taxon>
        <taxon>Pezizomycotina</taxon>
        <taxon>Sordariomycetes</taxon>
        <taxon>Sordariomycetidae</taxon>
        <taxon>Diaporthales</taxon>
        <taxon>Diaporthaceae</taxon>
        <taxon>Diaporthe</taxon>
    </lineage>
</organism>
<sequence length="275" mass="29647">MTDESMTGRAGPWKVTATLSSLPHDHNLDRGLTAPPQRRVAPEVSGQAESQARYGCVEWSTGLGSPGEGEEGSRAHVAAGLAAMENPNQEQGRDMPGSWGKPWLGHGTRYGSVHAMCTWAPPALQPQEYNSKTGASHLRDMLPFWKHSLRHAHQLVMRRDAARDCLRVCVSGNGSALSSGRGAGAITWGSRSPFDGDMRHSRAHVRSISTGAGAWLRTPRASGPATAILCLSPSPPLPSPWLWPWESPGRDWGRGGLLDAYYIESPLTLADTWSS</sequence>